<evidence type="ECO:0008006" key="11">
    <source>
        <dbReference type="Google" id="ProtNLM"/>
    </source>
</evidence>
<dbReference type="Pfam" id="PF01504">
    <property type="entry name" value="PIP5K"/>
    <property type="match status" value="1"/>
</dbReference>
<comment type="subcellular location">
    <subcellularLocation>
        <location evidence="1">Membrane</location>
        <topology evidence="1">Multi-pass membrane protein</topology>
    </subcellularLocation>
</comment>
<feature type="domain" description="PIPK" evidence="8">
    <location>
        <begin position="282"/>
        <end position="802"/>
    </location>
</feature>
<dbReference type="InterPro" id="IPR002498">
    <property type="entry name" value="PInositol-4-P-4/5-kinase_core"/>
</dbReference>
<dbReference type="Gene3D" id="3.30.800.10">
    <property type="entry name" value="Phosphatidylinositol Phosphate Kinase II Beta"/>
    <property type="match status" value="1"/>
</dbReference>
<dbReference type="GO" id="GO:0007166">
    <property type="term" value="P:cell surface receptor signaling pathway"/>
    <property type="evidence" value="ECO:0007669"/>
    <property type="project" value="InterPro"/>
</dbReference>
<proteinExistence type="predicted"/>
<dbReference type="CDD" id="cd00139">
    <property type="entry name" value="PIPKc"/>
    <property type="match status" value="1"/>
</dbReference>
<reference evidence="9" key="1">
    <citation type="submission" date="2021-12" db="EMBL/GenBank/DDBJ databases">
        <title>Prjna785345.</title>
        <authorList>
            <person name="Rujirawat T."/>
            <person name="Krajaejun T."/>
        </authorList>
    </citation>
    <scope>NUCLEOTIDE SEQUENCE</scope>
    <source>
        <strain evidence="9">Pi057C3</strain>
    </source>
</reference>
<dbReference type="EMBL" id="JAKCXM010000159">
    <property type="protein sequence ID" value="KAJ0400241.1"/>
    <property type="molecule type" value="Genomic_DNA"/>
</dbReference>
<sequence>MLRTSHHELSVTTGSATTAREIYLQTGALISLASGAAIVLSYLLRRRWRRHPNALLFWKTVIDMVYAVRFLYGWDQLVSATGCRALAALTIFSMTSSECWFLSMSLDLYRCTTNPFTNVQLNLQWYHAFSWGLGSLFAGALWFSGVQLYSDADPHCYITEHDTALMLLYYLVVVLSVLVALGFSVLENQSYPHGGMQQALQAKKDVIRSARIFTLAYIVYQIVLITLWIADLATQQAHSWRHAPIRDLSSLLQTSKGLIDLVIWISMNGVPFLAASSSRHDQDSDRDSDIDVDLQPQLNVALRKEVLHFTTRGVVAASANTHRVLDSRRVVRLRLHELGMAVRFDDYHPRVFRDIRRGFGIDEAQYRASFLATCHERIEAGGGSSGAFMFYTADYMFLVKTITPQERAVLLRMLPAYIQHMRTNPSSHLSRFYGCHSIEMYGQVFSFIVMGNVIGRVSMHQFYDIKGSWIDRNAKPIPLGKTVICTYCSHAFQNGSNETCEYSIHGTHLPHIVLLDNDFHRKLRVAPETALAIVEQLERDTAFLRTQGVMDYSLLLSIHSTKFVVDQSSVDVDHLAVAQTQRRVNFAVCHRASEDRAITASSSSLDGGDHAPHHRVSRVNVEILDGLDFVSSDDDAEDEDDGIDDDAIIGHTPTGLPACSTPSRTKARHFRYSVVRDTYEDESAATAETPLLSRTPTVSHSRYDGQGSTQAAAAAAAAALTSATTAWIGVRTPEKPGYQATAVVGPDYYTIGIVDMLQTWTWQKRLERLWKVYVLQHDPNGISAAPPSLYAERFQRKMRAIMMVPPTASVSLGEE</sequence>
<dbReference type="SMART" id="SM00330">
    <property type="entry name" value="PIPKc"/>
    <property type="match status" value="1"/>
</dbReference>
<feature type="transmembrane region" description="Helical" evidence="6">
    <location>
        <begin position="164"/>
        <end position="186"/>
    </location>
</feature>
<evidence type="ECO:0000256" key="4">
    <source>
        <dbReference type="ARBA" id="ARBA00023136"/>
    </source>
</evidence>
<dbReference type="GO" id="GO:0005524">
    <property type="term" value="F:ATP binding"/>
    <property type="evidence" value="ECO:0007669"/>
    <property type="project" value="UniProtKB-UniRule"/>
</dbReference>
<dbReference type="InterPro" id="IPR027483">
    <property type="entry name" value="PInositol-4-P-4/5-kinase_C_sf"/>
</dbReference>
<protein>
    <recommendedName>
        <fullName evidence="11">PIPK domain-containing protein</fullName>
    </recommendedName>
</protein>
<dbReference type="Pfam" id="PF00002">
    <property type="entry name" value="7tm_2"/>
    <property type="match status" value="1"/>
</dbReference>
<feature type="transmembrane region" description="Helical" evidence="6">
    <location>
        <begin position="212"/>
        <end position="230"/>
    </location>
</feature>
<keyword evidence="5" id="KW-0418">Kinase</keyword>
<evidence type="ECO:0000256" key="3">
    <source>
        <dbReference type="ARBA" id="ARBA00022989"/>
    </source>
</evidence>
<keyword evidence="5" id="KW-0067">ATP-binding</keyword>
<feature type="transmembrane region" description="Helical" evidence="6">
    <location>
        <begin position="125"/>
        <end position="144"/>
    </location>
</feature>
<dbReference type="Proteomes" id="UP001209570">
    <property type="component" value="Unassembled WGS sequence"/>
</dbReference>
<feature type="transmembrane region" description="Helical" evidence="6">
    <location>
        <begin position="22"/>
        <end position="44"/>
    </location>
</feature>
<dbReference type="PROSITE" id="PS51455">
    <property type="entry name" value="PIPK"/>
    <property type="match status" value="1"/>
</dbReference>
<dbReference type="GO" id="GO:0004930">
    <property type="term" value="F:G protein-coupled receptor activity"/>
    <property type="evidence" value="ECO:0007669"/>
    <property type="project" value="InterPro"/>
</dbReference>
<dbReference type="GO" id="GO:0016308">
    <property type="term" value="F:1-phosphatidylinositol-4-phosphate 5-kinase activity"/>
    <property type="evidence" value="ECO:0007669"/>
    <property type="project" value="TreeGrafter"/>
</dbReference>
<evidence type="ECO:0000256" key="1">
    <source>
        <dbReference type="ARBA" id="ARBA00004141"/>
    </source>
</evidence>
<dbReference type="PROSITE" id="PS50261">
    <property type="entry name" value="G_PROTEIN_RECEP_F2_4"/>
    <property type="match status" value="1"/>
</dbReference>
<dbReference type="Gene3D" id="3.30.810.10">
    <property type="entry name" value="2-Layer Sandwich"/>
    <property type="match status" value="1"/>
</dbReference>
<organism evidence="9 10">
    <name type="scientific">Pythium insidiosum</name>
    <name type="common">Pythiosis disease agent</name>
    <dbReference type="NCBI Taxonomy" id="114742"/>
    <lineage>
        <taxon>Eukaryota</taxon>
        <taxon>Sar</taxon>
        <taxon>Stramenopiles</taxon>
        <taxon>Oomycota</taxon>
        <taxon>Peronosporomycetes</taxon>
        <taxon>Pythiales</taxon>
        <taxon>Pythiaceae</taxon>
        <taxon>Pythium</taxon>
    </lineage>
</organism>
<evidence type="ECO:0000256" key="2">
    <source>
        <dbReference type="ARBA" id="ARBA00022692"/>
    </source>
</evidence>
<feature type="domain" description="G-protein coupled receptors family 2 profile 2" evidence="7">
    <location>
        <begin position="20"/>
        <end position="268"/>
    </location>
</feature>
<dbReference type="AlphaFoldDB" id="A0AAD5MA58"/>
<name>A0AAD5MA58_PYTIN</name>
<dbReference type="GO" id="GO:0046854">
    <property type="term" value="P:phosphatidylinositol phosphate biosynthetic process"/>
    <property type="evidence" value="ECO:0007669"/>
    <property type="project" value="TreeGrafter"/>
</dbReference>
<gene>
    <name evidence="9" type="ORF">P43SY_006205</name>
</gene>
<keyword evidence="5" id="KW-0547">Nucleotide-binding</keyword>
<dbReference type="PANTHER" id="PTHR23086:SF8">
    <property type="entry name" value="PHOSPHATIDYLINOSITOL 5-PHOSPHATE 4-KINASE, ISOFORM A"/>
    <property type="match status" value="1"/>
</dbReference>
<evidence type="ECO:0000256" key="6">
    <source>
        <dbReference type="SAM" id="Phobius"/>
    </source>
</evidence>
<keyword evidence="4 6" id="KW-0472">Membrane</keyword>
<dbReference type="PANTHER" id="PTHR23086">
    <property type="entry name" value="PHOSPHATIDYLINOSITOL-4-PHOSPHATE 5-KINASE"/>
    <property type="match status" value="1"/>
</dbReference>
<keyword evidence="5" id="KW-0808">Transferase</keyword>
<evidence type="ECO:0000259" key="7">
    <source>
        <dbReference type="PROSITE" id="PS50261"/>
    </source>
</evidence>
<dbReference type="InterPro" id="IPR017981">
    <property type="entry name" value="GPCR_2-like_7TM"/>
</dbReference>
<keyword evidence="2 6" id="KW-0812">Transmembrane</keyword>
<dbReference type="InterPro" id="IPR000832">
    <property type="entry name" value="GPCR_2_secretin-like"/>
</dbReference>
<comment type="caution">
    <text evidence="9">The sequence shown here is derived from an EMBL/GenBank/DDBJ whole genome shotgun (WGS) entry which is preliminary data.</text>
</comment>
<evidence type="ECO:0000313" key="10">
    <source>
        <dbReference type="Proteomes" id="UP001209570"/>
    </source>
</evidence>
<evidence type="ECO:0000256" key="5">
    <source>
        <dbReference type="PROSITE-ProRule" id="PRU00781"/>
    </source>
</evidence>
<dbReference type="SUPFAM" id="SSF56104">
    <property type="entry name" value="SAICAR synthase-like"/>
    <property type="match status" value="1"/>
</dbReference>
<dbReference type="Gene3D" id="1.20.1070.10">
    <property type="entry name" value="Rhodopsin 7-helix transmembrane proteins"/>
    <property type="match status" value="1"/>
</dbReference>
<keyword evidence="10" id="KW-1185">Reference proteome</keyword>
<dbReference type="InterPro" id="IPR027484">
    <property type="entry name" value="PInositol-4-P-5-kinase_N"/>
</dbReference>
<accession>A0AAD5MA58</accession>
<evidence type="ECO:0000313" key="9">
    <source>
        <dbReference type="EMBL" id="KAJ0400241.1"/>
    </source>
</evidence>
<evidence type="ECO:0000259" key="8">
    <source>
        <dbReference type="PROSITE" id="PS51455"/>
    </source>
</evidence>
<dbReference type="InterPro" id="IPR023610">
    <property type="entry name" value="PInositol-4/5-P-5/4-kinase"/>
</dbReference>
<keyword evidence="3 6" id="KW-1133">Transmembrane helix</keyword>
<dbReference type="GO" id="GO:0005886">
    <property type="term" value="C:plasma membrane"/>
    <property type="evidence" value="ECO:0007669"/>
    <property type="project" value="TreeGrafter"/>
</dbReference>
<dbReference type="SUPFAM" id="SSF81321">
    <property type="entry name" value="Family A G protein-coupled receptor-like"/>
    <property type="match status" value="1"/>
</dbReference>